<dbReference type="AlphaFoldDB" id="A0A2H0KBL3"/>
<gene>
    <name evidence="1" type="ORF">COV91_03170</name>
</gene>
<sequence>MKTNAQGLAEARPNGFIRAGSTFSLPHLASRNKKIVSIFTERTPIGNLTRNQNIVINTA</sequence>
<name>A0A2H0KBL3_9BACT</name>
<protein>
    <submittedName>
        <fullName evidence="1">Uncharacterized protein</fullName>
    </submittedName>
</protein>
<organism evidence="1 2">
    <name type="scientific">Candidatus Taylorbacteria bacterium CG11_big_fil_rev_8_21_14_0_20_46_11</name>
    <dbReference type="NCBI Taxonomy" id="1975025"/>
    <lineage>
        <taxon>Bacteria</taxon>
        <taxon>Candidatus Tayloriibacteriota</taxon>
    </lineage>
</organism>
<dbReference type="EMBL" id="PCVG01000040">
    <property type="protein sequence ID" value="PIQ68615.1"/>
    <property type="molecule type" value="Genomic_DNA"/>
</dbReference>
<reference evidence="1 2" key="1">
    <citation type="submission" date="2017-09" db="EMBL/GenBank/DDBJ databases">
        <title>Depth-based differentiation of microbial function through sediment-hosted aquifers and enrichment of novel symbionts in the deep terrestrial subsurface.</title>
        <authorList>
            <person name="Probst A.J."/>
            <person name="Ladd B."/>
            <person name="Jarett J.K."/>
            <person name="Geller-Mcgrath D.E."/>
            <person name="Sieber C.M."/>
            <person name="Emerson J.B."/>
            <person name="Anantharaman K."/>
            <person name="Thomas B.C."/>
            <person name="Malmstrom R."/>
            <person name="Stieglmeier M."/>
            <person name="Klingl A."/>
            <person name="Woyke T."/>
            <person name="Ryan C.M."/>
            <person name="Banfield J.F."/>
        </authorList>
    </citation>
    <scope>NUCLEOTIDE SEQUENCE [LARGE SCALE GENOMIC DNA]</scope>
    <source>
        <strain evidence="1">CG11_big_fil_rev_8_21_14_0_20_46_11</strain>
    </source>
</reference>
<evidence type="ECO:0000313" key="1">
    <source>
        <dbReference type="EMBL" id="PIQ68615.1"/>
    </source>
</evidence>
<proteinExistence type="predicted"/>
<dbReference type="Proteomes" id="UP000229342">
    <property type="component" value="Unassembled WGS sequence"/>
</dbReference>
<evidence type="ECO:0000313" key="2">
    <source>
        <dbReference type="Proteomes" id="UP000229342"/>
    </source>
</evidence>
<comment type="caution">
    <text evidence="1">The sequence shown here is derived from an EMBL/GenBank/DDBJ whole genome shotgun (WGS) entry which is preliminary data.</text>
</comment>
<accession>A0A2H0KBL3</accession>